<dbReference type="InParanoid" id="A0A0C3F2K1"/>
<dbReference type="AlphaFoldDB" id="A0A0C3F2K1"/>
<organism evidence="1 2">
    <name type="scientific">Piloderma croceum (strain F 1598)</name>
    <dbReference type="NCBI Taxonomy" id="765440"/>
    <lineage>
        <taxon>Eukaryota</taxon>
        <taxon>Fungi</taxon>
        <taxon>Dikarya</taxon>
        <taxon>Basidiomycota</taxon>
        <taxon>Agaricomycotina</taxon>
        <taxon>Agaricomycetes</taxon>
        <taxon>Agaricomycetidae</taxon>
        <taxon>Atheliales</taxon>
        <taxon>Atheliaceae</taxon>
        <taxon>Piloderma</taxon>
    </lineage>
</organism>
<evidence type="ECO:0000313" key="2">
    <source>
        <dbReference type="Proteomes" id="UP000054166"/>
    </source>
</evidence>
<protein>
    <submittedName>
        <fullName evidence="1">Uncharacterized protein</fullName>
    </submittedName>
</protein>
<gene>
    <name evidence="1" type="ORF">PILCRDRAFT_828541</name>
</gene>
<dbReference type="Proteomes" id="UP000054166">
    <property type="component" value="Unassembled WGS sequence"/>
</dbReference>
<reference evidence="1 2" key="1">
    <citation type="submission" date="2014-04" db="EMBL/GenBank/DDBJ databases">
        <authorList>
            <consortium name="DOE Joint Genome Institute"/>
            <person name="Kuo A."/>
            <person name="Tarkka M."/>
            <person name="Buscot F."/>
            <person name="Kohler A."/>
            <person name="Nagy L.G."/>
            <person name="Floudas D."/>
            <person name="Copeland A."/>
            <person name="Barry K.W."/>
            <person name="Cichocki N."/>
            <person name="Veneault-Fourrey C."/>
            <person name="LaButti K."/>
            <person name="Lindquist E.A."/>
            <person name="Lipzen A."/>
            <person name="Lundell T."/>
            <person name="Morin E."/>
            <person name="Murat C."/>
            <person name="Sun H."/>
            <person name="Tunlid A."/>
            <person name="Henrissat B."/>
            <person name="Grigoriev I.V."/>
            <person name="Hibbett D.S."/>
            <person name="Martin F."/>
            <person name="Nordberg H.P."/>
            <person name="Cantor M.N."/>
            <person name="Hua S.X."/>
        </authorList>
    </citation>
    <scope>NUCLEOTIDE SEQUENCE [LARGE SCALE GENOMIC DNA]</scope>
    <source>
        <strain evidence="1 2">F 1598</strain>
    </source>
</reference>
<keyword evidence="2" id="KW-1185">Reference proteome</keyword>
<name>A0A0C3F2K1_PILCF</name>
<evidence type="ECO:0000313" key="1">
    <source>
        <dbReference type="EMBL" id="KIM74121.1"/>
    </source>
</evidence>
<dbReference type="HOGENOM" id="CLU_2373555_0_0_1"/>
<dbReference type="EMBL" id="KN833066">
    <property type="protein sequence ID" value="KIM74121.1"/>
    <property type="molecule type" value="Genomic_DNA"/>
</dbReference>
<accession>A0A0C3F2K1</accession>
<proteinExistence type="predicted"/>
<reference evidence="2" key="2">
    <citation type="submission" date="2015-01" db="EMBL/GenBank/DDBJ databases">
        <title>Evolutionary Origins and Diversification of the Mycorrhizal Mutualists.</title>
        <authorList>
            <consortium name="DOE Joint Genome Institute"/>
            <consortium name="Mycorrhizal Genomics Consortium"/>
            <person name="Kohler A."/>
            <person name="Kuo A."/>
            <person name="Nagy L.G."/>
            <person name="Floudas D."/>
            <person name="Copeland A."/>
            <person name="Barry K.W."/>
            <person name="Cichocki N."/>
            <person name="Veneault-Fourrey C."/>
            <person name="LaButti K."/>
            <person name="Lindquist E.A."/>
            <person name="Lipzen A."/>
            <person name="Lundell T."/>
            <person name="Morin E."/>
            <person name="Murat C."/>
            <person name="Riley R."/>
            <person name="Ohm R."/>
            <person name="Sun H."/>
            <person name="Tunlid A."/>
            <person name="Henrissat B."/>
            <person name="Grigoriev I.V."/>
            <person name="Hibbett D.S."/>
            <person name="Martin F."/>
        </authorList>
    </citation>
    <scope>NUCLEOTIDE SEQUENCE [LARGE SCALE GENOMIC DNA]</scope>
    <source>
        <strain evidence="2">F 1598</strain>
    </source>
</reference>
<sequence length="95" mass="11190">MKVSLESRSESTYERLSLYYAVVRREPTIGLFSITFLCISKLPIYTDDRRLYVVHLEGTHPAGFWRTMVPPNDIYQENMYGSIKLFIRSPRLQAR</sequence>